<dbReference type="RefSeq" id="WP_157566297.1">
    <property type="nucleotide sequence ID" value="NZ_WPIK01000007.1"/>
</dbReference>
<comment type="caution">
    <text evidence="6">The sequence shown here is derived from an EMBL/GenBank/DDBJ whole genome shotgun (WGS) entry which is preliminary data.</text>
</comment>
<evidence type="ECO:0000313" key="7">
    <source>
        <dbReference type="Proteomes" id="UP000462014"/>
    </source>
</evidence>
<evidence type="ECO:0000256" key="1">
    <source>
        <dbReference type="ARBA" id="ARBA00009437"/>
    </source>
</evidence>
<keyword evidence="2" id="KW-0805">Transcription regulation</keyword>
<dbReference type="InterPro" id="IPR000847">
    <property type="entry name" value="LysR_HTH_N"/>
</dbReference>
<name>A0A7K1SWR1_9SPHI</name>
<reference evidence="6 7" key="1">
    <citation type="submission" date="2019-12" db="EMBL/GenBank/DDBJ databases">
        <title>Mucilaginibacter sp. HMF7410 genome sequencing and assembly.</title>
        <authorList>
            <person name="Kang H."/>
            <person name="Cha I."/>
            <person name="Kim H."/>
            <person name="Joh K."/>
        </authorList>
    </citation>
    <scope>NUCLEOTIDE SEQUENCE [LARGE SCALE GENOMIC DNA]</scope>
    <source>
        <strain evidence="6 7">HMF7410</strain>
    </source>
</reference>
<evidence type="ECO:0000313" key="6">
    <source>
        <dbReference type="EMBL" id="MVN21723.1"/>
    </source>
</evidence>
<dbReference type="InterPro" id="IPR005119">
    <property type="entry name" value="LysR_subst-bd"/>
</dbReference>
<evidence type="ECO:0000256" key="4">
    <source>
        <dbReference type="ARBA" id="ARBA00023163"/>
    </source>
</evidence>
<protein>
    <submittedName>
        <fullName evidence="6">LysR family transcriptional regulator</fullName>
    </submittedName>
</protein>
<dbReference type="PANTHER" id="PTHR30126:SF39">
    <property type="entry name" value="HTH-TYPE TRANSCRIPTIONAL REGULATOR CYSL"/>
    <property type="match status" value="1"/>
</dbReference>
<dbReference type="PANTHER" id="PTHR30126">
    <property type="entry name" value="HTH-TYPE TRANSCRIPTIONAL REGULATOR"/>
    <property type="match status" value="1"/>
</dbReference>
<dbReference type="PRINTS" id="PR00039">
    <property type="entry name" value="HTHLYSR"/>
</dbReference>
<keyword evidence="3" id="KW-0238">DNA-binding</keyword>
<sequence length="298" mass="34004">MADFRLEVFYTVAKRLSFTKAATELFITQPAITKHIRELEEQYKTKLFERNGNKIKLSLTGELLLKHTEDIFAVYRRIDFDLHDLTQHNQGLLRMGASTTIAQYVIAPLLAGFKEKFAAIQLSLINGNTEQIEKALLAREIELGLIEGRSKNQEISYHEFIKDEIVLVCSKNHPWAKKASIKTASLKEVRLVLREQGSGTLEVIDYAFKSLGLSIADLNVEIHLGNAETIKSYLLHTNCMAFLSVHAVAKELQNGELRIIDVEGLTIERKFYMIRLQGKAEGLVEIFMRFAKHYHNLK</sequence>
<accession>A0A7K1SWR1</accession>
<dbReference type="InterPro" id="IPR036388">
    <property type="entry name" value="WH-like_DNA-bd_sf"/>
</dbReference>
<gene>
    <name evidence="6" type="ORF">GO621_09260</name>
</gene>
<dbReference type="Pfam" id="PF00126">
    <property type="entry name" value="HTH_1"/>
    <property type="match status" value="1"/>
</dbReference>
<dbReference type="GO" id="GO:0000976">
    <property type="term" value="F:transcription cis-regulatory region binding"/>
    <property type="evidence" value="ECO:0007669"/>
    <property type="project" value="TreeGrafter"/>
</dbReference>
<dbReference type="SUPFAM" id="SSF53850">
    <property type="entry name" value="Periplasmic binding protein-like II"/>
    <property type="match status" value="1"/>
</dbReference>
<evidence type="ECO:0000256" key="3">
    <source>
        <dbReference type="ARBA" id="ARBA00023125"/>
    </source>
</evidence>
<evidence type="ECO:0000259" key="5">
    <source>
        <dbReference type="PROSITE" id="PS50931"/>
    </source>
</evidence>
<dbReference type="Proteomes" id="UP000462014">
    <property type="component" value="Unassembled WGS sequence"/>
</dbReference>
<dbReference type="PROSITE" id="PS50931">
    <property type="entry name" value="HTH_LYSR"/>
    <property type="match status" value="1"/>
</dbReference>
<keyword evidence="4" id="KW-0804">Transcription</keyword>
<dbReference type="SUPFAM" id="SSF46785">
    <property type="entry name" value="Winged helix' DNA-binding domain"/>
    <property type="match status" value="1"/>
</dbReference>
<dbReference type="AlphaFoldDB" id="A0A7K1SWR1"/>
<dbReference type="Pfam" id="PF03466">
    <property type="entry name" value="LysR_substrate"/>
    <property type="match status" value="1"/>
</dbReference>
<evidence type="ECO:0000256" key="2">
    <source>
        <dbReference type="ARBA" id="ARBA00023015"/>
    </source>
</evidence>
<comment type="similarity">
    <text evidence="1">Belongs to the LysR transcriptional regulatory family.</text>
</comment>
<dbReference type="InterPro" id="IPR036390">
    <property type="entry name" value="WH_DNA-bd_sf"/>
</dbReference>
<dbReference type="GO" id="GO:0003700">
    <property type="term" value="F:DNA-binding transcription factor activity"/>
    <property type="evidence" value="ECO:0007669"/>
    <property type="project" value="InterPro"/>
</dbReference>
<proteinExistence type="inferred from homology"/>
<dbReference type="Gene3D" id="1.10.10.10">
    <property type="entry name" value="Winged helix-like DNA-binding domain superfamily/Winged helix DNA-binding domain"/>
    <property type="match status" value="1"/>
</dbReference>
<feature type="domain" description="HTH lysR-type" evidence="5">
    <location>
        <begin position="6"/>
        <end position="58"/>
    </location>
</feature>
<dbReference type="CDD" id="cd08420">
    <property type="entry name" value="PBP2_CysL_like"/>
    <property type="match status" value="1"/>
</dbReference>
<dbReference type="EMBL" id="WPIK01000007">
    <property type="protein sequence ID" value="MVN21723.1"/>
    <property type="molecule type" value="Genomic_DNA"/>
</dbReference>
<organism evidence="6 7">
    <name type="scientific">Mucilaginibacter arboris</name>
    <dbReference type="NCBI Taxonomy" id="2682090"/>
    <lineage>
        <taxon>Bacteria</taxon>
        <taxon>Pseudomonadati</taxon>
        <taxon>Bacteroidota</taxon>
        <taxon>Sphingobacteriia</taxon>
        <taxon>Sphingobacteriales</taxon>
        <taxon>Sphingobacteriaceae</taxon>
        <taxon>Mucilaginibacter</taxon>
    </lineage>
</organism>
<dbReference type="Gene3D" id="3.40.190.290">
    <property type="match status" value="1"/>
</dbReference>
<keyword evidence="7" id="KW-1185">Reference proteome</keyword>